<dbReference type="Gene3D" id="1.25.40.10">
    <property type="entry name" value="Tetratricopeptide repeat domain"/>
    <property type="match status" value="1"/>
</dbReference>
<dbReference type="RefSeq" id="WP_380324496.1">
    <property type="nucleotide sequence ID" value="NZ_JBHYPW010000025.1"/>
</dbReference>
<protein>
    <submittedName>
        <fullName evidence="2">Tetratricopeptide repeat protein</fullName>
    </submittedName>
</protein>
<dbReference type="EMBL" id="JBHYPX010000039">
    <property type="protein sequence ID" value="MFE1354199.1"/>
    <property type="molecule type" value="Genomic_DNA"/>
</dbReference>
<keyword evidence="3" id="KW-1185">Reference proteome</keyword>
<dbReference type="InterPro" id="IPR019734">
    <property type="entry name" value="TPR_rpt"/>
</dbReference>
<evidence type="ECO:0000256" key="1">
    <source>
        <dbReference type="SAM" id="MobiDB-lite"/>
    </source>
</evidence>
<evidence type="ECO:0000313" key="3">
    <source>
        <dbReference type="Proteomes" id="UP001599542"/>
    </source>
</evidence>
<dbReference type="SMART" id="SM00028">
    <property type="entry name" value="TPR"/>
    <property type="match status" value="2"/>
</dbReference>
<feature type="compositionally biased region" description="Low complexity" evidence="1">
    <location>
        <begin position="367"/>
        <end position="379"/>
    </location>
</feature>
<organism evidence="2 3">
    <name type="scientific">Kitasatospora phosalacinea</name>
    <dbReference type="NCBI Taxonomy" id="2065"/>
    <lineage>
        <taxon>Bacteria</taxon>
        <taxon>Bacillati</taxon>
        <taxon>Actinomycetota</taxon>
        <taxon>Actinomycetes</taxon>
        <taxon>Kitasatosporales</taxon>
        <taxon>Streptomycetaceae</taxon>
        <taxon>Kitasatospora</taxon>
    </lineage>
</organism>
<dbReference type="InterPro" id="IPR011990">
    <property type="entry name" value="TPR-like_helical_dom_sf"/>
</dbReference>
<comment type="caution">
    <text evidence="2">The sequence shown here is derived from an EMBL/GenBank/DDBJ whole genome shotgun (WGS) entry which is preliminary data.</text>
</comment>
<name>A0ABW6GNL6_9ACTN</name>
<accession>A0ABW6GNL6</accession>
<dbReference type="Proteomes" id="UP001599542">
    <property type="component" value="Unassembled WGS sequence"/>
</dbReference>
<feature type="region of interest" description="Disordered" evidence="1">
    <location>
        <begin position="362"/>
        <end position="399"/>
    </location>
</feature>
<proteinExistence type="predicted"/>
<dbReference type="Pfam" id="PF13424">
    <property type="entry name" value="TPR_12"/>
    <property type="match status" value="1"/>
</dbReference>
<gene>
    <name evidence="2" type="ORF">ACFW6T_19640</name>
</gene>
<reference evidence="2 3" key="1">
    <citation type="submission" date="2024-09" db="EMBL/GenBank/DDBJ databases">
        <title>The Natural Products Discovery Center: Release of the First 8490 Sequenced Strains for Exploring Actinobacteria Biosynthetic Diversity.</title>
        <authorList>
            <person name="Kalkreuter E."/>
            <person name="Kautsar S.A."/>
            <person name="Yang D."/>
            <person name="Bader C.D."/>
            <person name="Teijaro C.N."/>
            <person name="Fluegel L."/>
            <person name="Davis C.M."/>
            <person name="Simpson J.R."/>
            <person name="Lauterbach L."/>
            <person name="Steele A.D."/>
            <person name="Gui C."/>
            <person name="Meng S."/>
            <person name="Li G."/>
            <person name="Viehrig K."/>
            <person name="Ye F."/>
            <person name="Su P."/>
            <person name="Kiefer A.F."/>
            <person name="Nichols A."/>
            <person name="Cepeda A.J."/>
            <person name="Yan W."/>
            <person name="Fan B."/>
            <person name="Jiang Y."/>
            <person name="Adhikari A."/>
            <person name="Zheng C.-J."/>
            <person name="Schuster L."/>
            <person name="Cowan T.M."/>
            <person name="Smanski M.J."/>
            <person name="Chevrette M.G."/>
            <person name="De Carvalho L.P.S."/>
            <person name="Shen B."/>
        </authorList>
    </citation>
    <scope>NUCLEOTIDE SEQUENCE [LARGE SCALE GENOMIC DNA]</scope>
    <source>
        <strain evidence="2 3">NPDC058753</strain>
    </source>
</reference>
<dbReference type="SUPFAM" id="SSF48452">
    <property type="entry name" value="TPR-like"/>
    <property type="match status" value="1"/>
</dbReference>
<sequence>MLDTIDAVRAALRANDQLPYGRPRTVTAEELVDAAEQFDDPELLAVALLELTEAYEYDAEQRKLPVAFARIAKLRKEHPDSFGDWENHATDWRYKWVAAALLSVPEVPLEAVRRWHGELRTHYLARGHDLQPYYARQYRLAAHTGEGVPDAFELWATRWRSRYSDCHACELRDQALHFVDLGDDERALEVWQPVFSGERSCSEEPHVSRALALLPLLRTGRLEEARSAHLTGYRWARGRSGAARAIGLHLEFCALTRNEPRGLEILAENRDLFDRHGDPLSRLHFLTGAQLLLGRLVEDGHGDVPVAGPPGEHRTAARLHAELCTEGDELAARFDARNGTPAVGDARRARLARTPLFAEPMPLGLRATGPATATGTGVPQPLPAPAAAPSGVPSGAPDEPVNLAELVAKARELSHTNHPDALLHWNRIGALVEAPDHRHPEDAEQTGLGPLAQIRAELALERAFDERLPDAEADALYAEAAELFEQAGLTARALGARARRVGPGNDKPGDLPLVRDIRARLAELAAAGAPFAGRELVAVLQLQVNAEMRAAFEAATATGGPDGGPGPDPAALAEAEATLEQLYTEAARHGLPHRQANARLLGARARFLADRHRQGAAAAAEADRMITEAEQLVEQAAAPWRLAHVHGQRGELALYGGDLEKAEEYLRRAAAVVARYGDRSTGAARVHDGLGRTYLALGRPAEAAAAFTESAARYDRLGEADDAASARVMLGQALCSADRADDGVAVLESVLLEPGFAELDVREQAQARLTLARGLREIGEPRAAAEEYLLLADRVAEFDEQHILTMVAAEAAATLASAEQWPAADLARQRALDSHCTAPHADAVFDMLLRQARHTADRHGPDHPEAAEQALARLDEAAEVARTAEREGQDFSSGCPDGTLHDTRARTLSSLDRNEEALAEMERAIAAFAAYGPGAHHGRAESIRVAALLEAHRLDRPDAARARLDTAVAMFRDAGAPEAAEPLVELRAHLARR</sequence>
<evidence type="ECO:0000313" key="2">
    <source>
        <dbReference type="EMBL" id="MFE1354199.1"/>
    </source>
</evidence>
<feature type="compositionally biased region" description="Low complexity" evidence="1">
    <location>
        <begin position="387"/>
        <end position="397"/>
    </location>
</feature>